<dbReference type="RefSeq" id="WP_076375939.1">
    <property type="nucleotide sequence ID" value="NZ_AP017422.1"/>
</dbReference>
<dbReference type="AlphaFoldDB" id="A0A173MP40"/>
<evidence type="ECO:0008006" key="3">
    <source>
        <dbReference type="Google" id="ProtNLM"/>
    </source>
</evidence>
<dbReference type="EMBL" id="FTOR01000001">
    <property type="protein sequence ID" value="SIS72494.1"/>
    <property type="molecule type" value="Genomic_DNA"/>
</dbReference>
<evidence type="ECO:0000313" key="2">
    <source>
        <dbReference type="Proteomes" id="UP000186917"/>
    </source>
</evidence>
<keyword evidence="2" id="KW-1185">Reference proteome</keyword>
<protein>
    <recommendedName>
        <fullName evidence="3">LysM domain-containing protein</fullName>
    </recommendedName>
</protein>
<dbReference type="STRING" id="477680.SAMN05421788_101838"/>
<dbReference type="KEGG" id="fln:FLA_5450"/>
<dbReference type="OrthoDB" id="1100373at2"/>
<organism evidence="1 2">
    <name type="scientific">Filimonas lacunae</name>
    <dbReference type="NCBI Taxonomy" id="477680"/>
    <lineage>
        <taxon>Bacteria</taxon>
        <taxon>Pseudomonadati</taxon>
        <taxon>Bacteroidota</taxon>
        <taxon>Chitinophagia</taxon>
        <taxon>Chitinophagales</taxon>
        <taxon>Chitinophagaceae</taxon>
        <taxon>Filimonas</taxon>
    </lineage>
</organism>
<gene>
    <name evidence="1" type="ORF">SAMN05421788_101838</name>
</gene>
<evidence type="ECO:0000313" key="1">
    <source>
        <dbReference type="EMBL" id="SIS72494.1"/>
    </source>
</evidence>
<name>A0A173MP40_9BACT</name>
<reference evidence="2" key="1">
    <citation type="submission" date="2017-01" db="EMBL/GenBank/DDBJ databases">
        <authorList>
            <person name="Varghese N."/>
            <person name="Submissions S."/>
        </authorList>
    </citation>
    <scope>NUCLEOTIDE SEQUENCE [LARGE SCALE GENOMIC DNA]</scope>
    <source>
        <strain evidence="2">DSM 21054</strain>
    </source>
</reference>
<accession>A0A173MP40</accession>
<dbReference type="Proteomes" id="UP000186917">
    <property type="component" value="Unassembled WGS sequence"/>
</dbReference>
<sequence>MRVEVLAGQTLADLAIQVNGDVARIIDIALLNHLSITDDLQEDQFIEVPDIDSAKASIASVFENKSIRPASAIEAVQEDILEGISYWTIGLDFKVN</sequence>
<proteinExistence type="predicted"/>